<gene>
    <name evidence="1" type="ORF">EIB73_03860</name>
</gene>
<protein>
    <submittedName>
        <fullName evidence="1">Uncharacterized protein</fullName>
    </submittedName>
</protein>
<keyword evidence="2" id="KW-1185">Reference proteome</keyword>
<name>A0A3G8XUK6_9FLAO</name>
<reference evidence="2" key="1">
    <citation type="submission" date="2018-11" db="EMBL/GenBank/DDBJ databases">
        <title>Proposal to divide the Flavobacteriaceae and reorganize its genera based on Amino Acid Identity values calculated from whole genome sequences.</title>
        <authorList>
            <person name="Nicholson A.C."/>
            <person name="Gulvik C.A."/>
            <person name="Whitney A.M."/>
            <person name="Humrighouse B.W."/>
            <person name="Bell M."/>
            <person name="Holmes B."/>
            <person name="Steigerwalt A.G."/>
            <person name="Villarma A."/>
            <person name="Sheth M."/>
            <person name="Batra D."/>
            <person name="Pryor J."/>
            <person name="Bernardet J.-F."/>
            <person name="Hugo C."/>
            <person name="Kampfer P."/>
            <person name="Newman J.D."/>
            <person name="McQuiston J.R."/>
        </authorList>
    </citation>
    <scope>NUCLEOTIDE SEQUENCE [LARGE SCALE GENOMIC DNA]</scope>
    <source>
        <strain evidence="2">G0081</strain>
    </source>
</reference>
<organism evidence="1 2">
    <name type="scientific">Kaistella carnis</name>
    <dbReference type="NCBI Taxonomy" id="1241979"/>
    <lineage>
        <taxon>Bacteria</taxon>
        <taxon>Pseudomonadati</taxon>
        <taxon>Bacteroidota</taxon>
        <taxon>Flavobacteriia</taxon>
        <taxon>Flavobacteriales</taxon>
        <taxon>Weeksellaceae</taxon>
        <taxon>Chryseobacterium group</taxon>
        <taxon>Kaistella</taxon>
    </lineage>
</organism>
<dbReference type="EMBL" id="CP034159">
    <property type="protein sequence ID" value="AZI32371.1"/>
    <property type="molecule type" value="Genomic_DNA"/>
</dbReference>
<accession>A0A3G8XUK6</accession>
<dbReference type="Proteomes" id="UP000270185">
    <property type="component" value="Chromosome"/>
</dbReference>
<dbReference type="OrthoDB" id="1261417at2"/>
<dbReference type="AlphaFoldDB" id="A0A3G8XUK6"/>
<dbReference type="KEGG" id="ccas:EIB73_03860"/>
<evidence type="ECO:0000313" key="1">
    <source>
        <dbReference type="EMBL" id="AZI32371.1"/>
    </source>
</evidence>
<evidence type="ECO:0000313" key="2">
    <source>
        <dbReference type="Proteomes" id="UP000270185"/>
    </source>
</evidence>
<sequence length="103" mass="12163">MNLSPEGQKLFNKLISEMLEDGFVKVSDYTFYKKIGNMTVSLGDRALKIMHQEKCYSIIPEHEFLKLSNSIEPLLFHLKYLLAFSMRQDMNRLVSFLSTYFWN</sequence>
<dbReference type="RefSeq" id="WP_125022806.1">
    <property type="nucleotide sequence ID" value="NZ_CP034159.1"/>
</dbReference>
<proteinExistence type="predicted"/>